<dbReference type="SUPFAM" id="SSF89550">
    <property type="entry name" value="PHP domain-like"/>
    <property type="match status" value="1"/>
</dbReference>
<accession>A0A829YEA8</accession>
<dbReference type="RefSeq" id="WP_161812830.1">
    <property type="nucleotide sequence ID" value="NZ_BLJN01000003.1"/>
</dbReference>
<reference evidence="3" key="1">
    <citation type="submission" date="2020-01" db="EMBL/GenBank/DDBJ databases">
        <title>'Steroidobacter agaridevorans' sp. nov., agar-degrading bacteria isolated from rhizosphere soils.</title>
        <authorList>
            <person name="Ikenaga M."/>
            <person name="Kataoka M."/>
            <person name="Murouchi A."/>
            <person name="Katsuragi S."/>
            <person name="Sakai M."/>
        </authorList>
    </citation>
    <scope>NUCLEOTIDE SEQUENCE [LARGE SCALE GENOMIC DNA]</scope>
    <source>
        <strain evidence="3">YU21-B</strain>
    </source>
</reference>
<feature type="chain" id="PRO_5032657685" evidence="1">
    <location>
        <begin position="21"/>
        <end position="493"/>
    </location>
</feature>
<dbReference type="NCBIfam" id="NF038032">
    <property type="entry name" value="CehA_McbA_metalo"/>
    <property type="match status" value="1"/>
</dbReference>
<gene>
    <name evidence="2" type="ORF">GCM10011487_31410</name>
</gene>
<organism evidence="2 3">
    <name type="scientific">Steroidobacter agaridevorans</name>
    <dbReference type="NCBI Taxonomy" id="2695856"/>
    <lineage>
        <taxon>Bacteria</taxon>
        <taxon>Pseudomonadati</taxon>
        <taxon>Pseudomonadota</taxon>
        <taxon>Gammaproteobacteria</taxon>
        <taxon>Steroidobacterales</taxon>
        <taxon>Steroidobacteraceae</taxon>
        <taxon>Steroidobacter</taxon>
    </lineage>
</organism>
<dbReference type="Proteomes" id="UP000445000">
    <property type="component" value="Unassembled WGS sequence"/>
</dbReference>
<comment type="caution">
    <text evidence="2">The sequence shown here is derived from an EMBL/GenBank/DDBJ whole genome shotgun (WGS) entry which is preliminary data.</text>
</comment>
<sequence length="493" mass="53745">MRFATLLALVCLAVATSSHAATPAPDLILRDTITDKAYRTYRLLPFDVPDGVKALEIRFDYTGREARTTIDVGLLGPGEKFENEFRGWSGGNKRSFTLSASDATPSYLSGPVTPGRWQLLLGVPNIRNGQTSEFTAEVYFQRNEKHGLPTEPAPLKSEAGWYRGDLHMHSEHSDGNCATKSGEKRVPCPLFLTLDAAANRGLDFIAFTDHNTNSHVKELTALQPYFDRLLLIPGMEMTTFQGHANAFNLREVVDFRVGSAEVPDWNTLLTEAKNKGALVSINHPRVPTGEACMGCGWSPNPPADLSLVQAVEVVNGNDVESPVTGIPFWHEQLQKGHRLTAIGGSDTHDVTSKSVPPPGRIGIPTTVVYAQELSIDGIMAGIRAGNVFVDTAGSRDRKLELSATYRESTVAMGGQLSVPEKQSVTFTARIERMTGGTAEIIRDGKMTRRTAIPAATHSWSFEETSDGKHHWIRIDVRDAAGNLALLGNPIYVN</sequence>
<evidence type="ECO:0000313" key="3">
    <source>
        <dbReference type="Proteomes" id="UP000445000"/>
    </source>
</evidence>
<proteinExistence type="predicted"/>
<dbReference type="EMBL" id="BLJN01000003">
    <property type="protein sequence ID" value="GFE81141.1"/>
    <property type="molecule type" value="Genomic_DNA"/>
</dbReference>
<protein>
    <submittedName>
        <fullName evidence="2">Phosphoesterase</fullName>
    </submittedName>
</protein>
<evidence type="ECO:0000313" key="2">
    <source>
        <dbReference type="EMBL" id="GFE81141.1"/>
    </source>
</evidence>
<dbReference type="GO" id="GO:0004534">
    <property type="term" value="F:5'-3' RNA exonuclease activity"/>
    <property type="evidence" value="ECO:0007669"/>
    <property type="project" value="TreeGrafter"/>
</dbReference>
<keyword evidence="1" id="KW-0732">Signal</keyword>
<dbReference type="AlphaFoldDB" id="A0A829YEA8"/>
<dbReference type="PANTHER" id="PTHR42924">
    <property type="entry name" value="EXONUCLEASE"/>
    <property type="match status" value="1"/>
</dbReference>
<dbReference type="PANTHER" id="PTHR42924:SF3">
    <property type="entry name" value="POLYMERASE_HISTIDINOL PHOSPHATASE N-TERMINAL DOMAIN-CONTAINING PROTEIN"/>
    <property type="match status" value="1"/>
</dbReference>
<keyword evidence="3" id="KW-1185">Reference proteome</keyword>
<evidence type="ECO:0000256" key="1">
    <source>
        <dbReference type="SAM" id="SignalP"/>
    </source>
</evidence>
<dbReference type="GO" id="GO:0035312">
    <property type="term" value="F:5'-3' DNA exonuclease activity"/>
    <property type="evidence" value="ECO:0007669"/>
    <property type="project" value="TreeGrafter"/>
</dbReference>
<dbReference type="InterPro" id="IPR052018">
    <property type="entry name" value="PHP_domain"/>
</dbReference>
<name>A0A829YEA8_9GAMM</name>
<feature type="signal peptide" evidence="1">
    <location>
        <begin position="1"/>
        <end position="20"/>
    </location>
</feature>
<dbReference type="Gene3D" id="3.20.20.140">
    <property type="entry name" value="Metal-dependent hydrolases"/>
    <property type="match status" value="1"/>
</dbReference>
<dbReference type="InterPro" id="IPR016195">
    <property type="entry name" value="Pol/histidinol_Pase-like"/>
</dbReference>